<evidence type="ECO:0000313" key="1">
    <source>
        <dbReference type="EMBL" id="MFC1414869.1"/>
    </source>
</evidence>
<reference evidence="1 2" key="1">
    <citation type="submission" date="2024-09" db="EMBL/GenBank/DDBJ databases">
        <authorList>
            <person name="Lee S.D."/>
        </authorList>
    </citation>
    <scope>NUCLEOTIDE SEQUENCE [LARGE SCALE GENOMIC DNA]</scope>
    <source>
        <strain evidence="1 2">N1-1</strain>
    </source>
</reference>
<organism evidence="1 2">
    <name type="scientific">Streptacidiphilus alkalitolerans</name>
    <dbReference type="NCBI Taxonomy" id="3342712"/>
    <lineage>
        <taxon>Bacteria</taxon>
        <taxon>Bacillati</taxon>
        <taxon>Actinomycetota</taxon>
        <taxon>Actinomycetes</taxon>
        <taxon>Kitasatosporales</taxon>
        <taxon>Streptomycetaceae</taxon>
        <taxon>Streptacidiphilus</taxon>
    </lineage>
</organism>
<dbReference type="InterPro" id="IPR000760">
    <property type="entry name" value="Inositol_monophosphatase-like"/>
</dbReference>
<dbReference type="CDD" id="cd01637">
    <property type="entry name" value="IMPase_like"/>
    <property type="match status" value="1"/>
</dbReference>
<dbReference type="EMBL" id="JBHEZX010000029">
    <property type="protein sequence ID" value="MFC1414869.1"/>
    <property type="molecule type" value="Genomic_DNA"/>
</dbReference>
<dbReference type="PANTHER" id="PTHR20854:SF4">
    <property type="entry name" value="INOSITOL-1-MONOPHOSPHATASE-RELATED"/>
    <property type="match status" value="1"/>
</dbReference>
<dbReference type="PANTHER" id="PTHR20854">
    <property type="entry name" value="INOSITOL MONOPHOSPHATASE"/>
    <property type="match status" value="1"/>
</dbReference>
<sequence length="277" mass="29516">MRIDGVDRIDHIDMEAVTAVLREAAETAILPRYRALADGDVTEKSPGEVVTVADREAEALITRRLRALLDVPVIGEEAAAENPALLAALPKARYAWLVDPLDGTANFVAGRPSYAVMAALVRQGETVAAWIVHPATGVGYTAEKGSGAWRDGVRLRRGPASADPAALRGAAFTRFLPDAARAHVEAARSRFADAGLGTKAAGVDYPQLAEGTLDFSLYQRTLPWDHAPGTLLLTEAGGTAARHDGIPYRPADDRLGLLAAADPRCWQTVHDILINFA</sequence>
<dbReference type="Proteomes" id="UP001592582">
    <property type="component" value="Unassembled WGS sequence"/>
</dbReference>
<dbReference type="Pfam" id="PF00459">
    <property type="entry name" value="Inositol_P"/>
    <property type="match status" value="1"/>
</dbReference>
<accession>A0ABV6VM94</accession>
<proteinExistence type="predicted"/>
<dbReference type="RefSeq" id="WP_380519180.1">
    <property type="nucleotide sequence ID" value="NZ_JBHEZX010000029.1"/>
</dbReference>
<name>A0ABV6VM94_9ACTN</name>
<dbReference type="PRINTS" id="PR00377">
    <property type="entry name" value="IMPHPHTASES"/>
</dbReference>
<dbReference type="Gene3D" id="3.40.190.80">
    <property type="match status" value="1"/>
</dbReference>
<keyword evidence="2" id="KW-1185">Reference proteome</keyword>
<comment type="caution">
    <text evidence="1">The sequence shown here is derived from an EMBL/GenBank/DDBJ whole genome shotgun (WGS) entry which is preliminary data.</text>
</comment>
<dbReference type="Gene3D" id="3.30.540.10">
    <property type="entry name" value="Fructose-1,6-Bisphosphatase, subunit A, domain 1"/>
    <property type="match status" value="1"/>
</dbReference>
<gene>
    <name evidence="1" type="ORF">ACEZDG_36990</name>
</gene>
<dbReference type="SUPFAM" id="SSF56655">
    <property type="entry name" value="Carbohydrate phosphatase"/>
    <property type="match status" value="1"/>
</dbReference>
<protein>
    <submittedName>
        <fullName evidence="1">Inositol monophosphatase</fullName>
    </submittedName>
</protein>
<evidence type="ECO:0000313" key="2">
    <source>
        <dbReference type="Proteomes" id="UP001592582"/>
    </source>
</evidence>